<sequence length="221" mass="24337">MVVYPRWRGELDRTASVVSSGSGLSPLARGTPVFANLWTIAIRFIPAGAGNTGSATAAPMTTSVYPRWRGEHCSVVFILPACHGLSPLARGTLPYRLPDIIFLRFIPAGAGNTTSGCRRSAWSPVYPRWRGEHIYQNISFYSHGGLSPLARGTRIKHGLTRRAARFIPRWRGEHSAYFRRKPYEYGLSPLARGTHRPGNAAALPERFIPAGAGNTLNITYY</sequence>
<protein>
    <submittedName>
        <fullName evidence="1">Domain of uncharacterized function (DUF2825)</fullName>
    </submittedName>
</protein>
<name>A0A2X1M5E1_ECOLX</name>
<organism evidence="1 2">
    <name type="scientific">Escherichia coli</name>
    <dbReference type="NCBI Taxonomy" id="562"/>
    <lineage>
        <taxon>Bacteria</taxon>
        <taxon>Pseudomonadati</taxon>
        <taxon>Pseudomonadota</taxon>
        <taxon>Gammaproteobacteria</taxon>
        <taxon>Enterobacterales</taxon>
        <taxon>Enterobacteriaceae</taxon>
        <taxon>Escherichia</taxon>
    </lineage>
</organism>
<reference evidence="1 2" key="1">
    <citation type="submission" date="2018-06" db="EMBL/GenBank/DDBJ databases">
        <authorList>
            <consortium name="Pathogen Informatics"/>
            <person name="Doyle S."/>
        </authorList>
    </citation>
    <scope>NUCLEOTIDE SEQUENCE [LARGE SCALE GENOMIC DNA]</scope>
    <source>
        <strain evidence="1 2">NCTC11126</strain>
    </source>
</reference>
<dbReference type="Proteomes" id="UP000250561">
    <property type="component" value="Unassembled WGS sequence"/>
</dbReference>
<gene>
    <name evidence="1" type="ORF">NCTC11126_05059</name>
</gene>
<evidence type="ECO:0000313" key="2">
    <source>
        <dbReference type="Proteomes" id="UP000250561"/>
    </source>
</evidence>
<dbReference type="AntiFam" id="ANF00006">
    <property type="entry name" value="Translation of CRISPR region"/>
</dbReference>
<accession>A0A2X1M5E1</accession>
<dbReference type="AntiFam" id="ANF00057">
    <property type="entry name" value="Translation of E. coli type CRISPR repeat"/>
</dbReference>
<evidence type="ECO:0000313" key="1">
    <source>
        <dbReference type="EMBL" id="SPW56255.1"/>
    </source>
</evidence>
<dbReference type="EMBL" id="UARS01000011">
    <property type="protein sequence ID" value="SPW56255.1"/>
    <property type="molecule type" value="Genomic_DNA"/>
</dbReference>
<dbReference type="AlphaFoldDB" id="A0A2X1M5E1"/>
<proteinExistence type="predicted"/>